<dbReference type="GO" id="GO:0016887">
    <property type="term" value="F:ATP hydrolysis activity"/>
    <property type="evidence" value="ECO:0007669"/>
    <property type="project" value="InterPro"/>
</dbReference>
<dbReference type="PANTHER" id="PTHR42711">
    <property type="entry name" value="ABC TRANSPORTER ATP-BINDING PROTEIN"/>
    <property type="match status" value="1"/>
</dbReference>
<dbReference type="GO" id="GO:0046677">
    <property type="term" value="P:response to antibiotic"/>
    <property type="evidence" value="ECO:0007669"/>
    <property type="project" value="UniProtKB-KW"/>
</dbReference>
<dbReference type="CDD" id="cd03230">
    <property type="entry name" value="ABC_DR_subfamily_A"/>
    <property type="match status" value="1"/>
</dbReference>
<dbReference type="Pfam" id="PF00005">
    <property type="entry name" value="ABC_tran"/>
    <property type="match status" value="1"/>
</dbReference>
<dbReference type="RefSeq" id="WP_173100016.1">
    <property type="nucleotide sequence ID" value="NZ_CP053892.1"/>
</dbReference>
<dbReference type="InterPro" id="IPR050763">
    <property type="entry name" value="ABC_transporter_ATP-binding"/>
</dbReference>
<protein>
    <submittedName>
        <fullName evidence="8">ABC-type transporter, ATPase component</fullName>
    </submittedName>
</protein>
<dbReference type="PROSITE" id="PS00211">
    <property type="entry name" value="ABC_TRANSPORTER_1"/>
    <property type="match status" value="1"/>
</dbReference>
<evidence type="ECO:0000313" key="8">
    <source>
        <dbReference type="EMBL" id="QKG26607.1"/>
    </source>
</evidence>
<evidence type="ECO:0000313" key="9">
    <source>
        <dbReference type="Proteomes" id="UP000501240"/>
    </source>
</evidence>
<evidence type="ECO:0000256" key="6">
    <source>
        <dbReference type="SAM" id="MobiDB-lite"/>
    </source>
</evidence>
<organism evidence="8 9">
    <name type="scientific">Actinomadura verrucosospora</name>
    <dbReference type="NCBI Taxonomy" id="46165"/>
    <lineage>
        <taxon>Bacteria</taxon>
        <taxon>Bacillati</taxon>
        <taxon>Actinomycetota</taxon>
        <taxon>Actinomycetes</taxon>
        <taxon>Streptosporangiales</taxon>
        <taxon>Thermomonosporaceae</taxon>
        <taxon>Actinomadura</taxon>
    </lineage>
</organism>
<feature type="domain" description="ABC transporter" evidence="7">
    <location>
        <begin position="7"/>
        <end position="232"/>
    </location>
</feature>
<feature type="region of interest" description="Disordered" evidence="6">
    <location>
        <begin position="305"/>
        <end position="338"/>
    </location>
</feature>
<dbReference type="AlphaFoldDB" id="A0A7D4ABY2"/>
<dbReference type="InterPro" id="IPR003439">
    <property type="entry name" value="ABC_transporter-like_ATP-bd"/>
</dbReference>
<keyword evidence="2" id="KW-0813">Transport</keyword>
<name>A0A7D4ABY2_ACTVE</name>
<dbReference type="Proteomes" id="UP000501240">
    <property type="component" value="Chromosome"/>
</dbReference>
<keyword evidence="4" id="KW-0067">ATP-binding</keyword>
<dbReference type="EMBL" id="CP053892">
    <property type="protein sequence ID" value="QKG26607.1"/>
    <property type="molecule type" value="Genomic_DNA"/>
</dbReference>
<keyword evidence="5" id="KW-0046">Antibiotic resistance</keyword>
<keyword evidence="9" id="KW-1185">Reference proteome</keyword>
<evidence type="ECO:0000256" key="2">
    <source>
        <dbReference type="ARBA" id="ARBA00022448"/>
    </source>
</evidence>
<evidence type="ECO:0000256" key="5">
    <source>
        <dbReference type="ARBA" id="ARBA00023251"/>
    </source>
</evidence>
<dbReference type="GO" id="GO:0005524">
    <property type="term" value="F:ATP binding"/>
    <property type="evidence" value="ECO:0007669"/>
    <property type="project" value="UniProtKB-KW"/>
</dbReference>
<dbReference type="InterPro" id="IPR003593">
    <property type="entry name" value="AAA+_ATPase"/>
</dbReference>
<gene>
    <name evidence="8" type="ORF">ACTIVE_8260</name>
</gene>
<evidence type="ECO:0000256" key="3">
    <source>
        <dbReference type="ARBA" id="ARBA00022741"/>
    </source>
</evidence>
<evidence type="ECO:0000256" key="1">
    <source>
        <dbReference type="ARBA" id="ARBA00004202"/>
    </source>
</evidence>
<proteinExistence type="predicted"/>
<dbReference type="PROSITE" id="PS50893">
    <property type="entry name" value="ABC_TRANSPORTER_2"/>
    <property type="match status" value="1"/>
</dbReference>
<evidence type="ECO:0000256" key="4">
    <source>
        <dbReference type="ARBA" id="ARBA00022840"/>
    </source>
</evidence>
<keyword evidence="3" id="KW-0547">Nucleotide-binding</keyword>
<dbReference type="SUPFAM" id="SSF52540">
    <property type="entry name" value="P-loop containing nucleoside triphosphate hydrolases"/>
    <property type="match status" value="1"/>
</dbReference>
<sequence>MDEIRPISVDGLRQRYGDFEAVAGISFEVAAGELFALLGTNGAGKTTTLETLEGHRPARHGTVRVLGRDPYRERRAVRPEIGVMLQDGGFFPDLTAAETVDRFRGFTPAPRPRGEALELVGLAEQADVRVRQLSGGQKRRLDLALALLGRPRVLFLDEPTTGMDPEARRATWRIVRDLVAAGTTVLLTTHYLEEAEHLADRLAIMHGGRIETTGTVAEVVAGHGDRISFQVPERFRVAELPALRGAGADITVDAGRAVASYTVTEAGLQGGLYELLRWADEHRVELRGLQARSASLEDVFLRTSAGARATEGTETEGTETEGARTGAETAAALEGASR</sequence>
<dbReference type="SMART" id="SM00382">
    <property type="entry name" value="AAA"/>
    <property type="match status" value="1"/>
</dbReference>
<accession>A0A7D4ABY2</accession>
<feature type="compositionally biased region" description="Low complexity" evidence="6">
    <location>
        <begin position="323"/>
        <end position="338"/>
    </location>
</feature>
<dbReference type="PANTHER" id="PTHR42711:SF17">
    <property type="entry name" value="ABC TRANSPORTER ATP-BINDING PROTEIN"/>
    <property type="match status" value="1"/>
</dbReference>
<comment type="subcellular location">
    <subcellularLocation>
        <location evidence="1">Cell membrane</location>
        <topology evidence="1">Peripheral membrane protein</topology>
    </subcellularLocation>
</comment>
<dbReference type="Gene3D" id="3.40.50.300">
    <property type="entry name" value="P-loop containing nucleotide triphosphate hydrolases"/>
    <property type="match status" value="1"/>
</dbReference>
<reference evidence="8 9" key="1">
    <citation type="submission" date="2020-05" db="EMBL/GenBank/DDBJ databases">
        <title>Actinomadura verrucosospora NRRL-B18236 (PFL_A860) Genome sequencing and assembly.</title>
        <authorList>
            <person name="Samborskyy M."/>
        </authorList>
    </citation>
    <scope>NUCLEOTIDE SEQUENCE [LARGE SCALE GENOMIC DNA]</scope>
    <source>
        <strain evidence="8 9">NRRL:B18236</strain>
    </source>
</reference>
<dbReference type="GO" id="GO:0005886">
    <property type="term" value="C:plasma membrane"/>
    <property type="evidence" value="ECO:0007669"/>
    <property type="project" value="UniProtKB-SubCell"/>
</dbReference>
<dbReference type="InterPro" id="IPR027417">
    <property type="entry name" value="P-loop_NTPase"/>
</dbReference>
<dbReference type="InterPro" id="IPR017871">
    <property type="entry name" value="ABC_transporter-like_CS"/>
</dbReference>
<evidence type="ECO:0000259" key="7">
    <source>
        <dbReference type="PROSITE" id="PS50893"/>
    </source>
</evidence>